<dbReference type="FunFam" id="3.40.605.10:FF:000007">
    <property type="entry name" value="NAD/NADP-dependent betaine aldehyde dehydrogenase"/>
    <property type="match status" value="1"/>
</dbReference>
<organism evidence="5 6">
    <name type="scientific">Methanofollis tationis</name>
    <dbReference type="NCBI Taxonomy" id="81417"/>
    <lineage>
        <taxon>Archaea</taxon>
        <taxon>Methanobacteriati</taxon>
        <taxon>Methanobacteriota</taxon>
        <taxon>Stenosarchaea group</taxon>
        <taxon>Methanomicrobia</taxon>
        <taxon>Methanomicrobiales</taxon>
        <taxon>Methanomicrobiaceae</taxon>
        <taxon>Methanofollis</taxon>
    </lineage>
</organism>
<dbReference type="Gene3D" id="3.40.309.10">
    <property type="entry name" value="Aldehyde Dehydrogenase, Chain A, domain 2"/>
    <property type="match status" value="1"/>
</dbReference>
<evidence type="ECO:0000256" key="3">
    <source>
        <dbReference type="ARBA" id="ARBA00023002"/>
    </source>
</evidence>
<evidence type="ECO:0000256" key="1">
    <source>
        <dbReference type="ARBA" id="ARBA00009986"/>
    </source>
</evidence>
<comment type="caution">
    <text evidence="5">The sequence shown here is derived from an EMBL/GenBank/DDBJ whole genome shotgun (WGS) entry which is preliminary data.</text>
</comment>
<keyword evidence="6" id="KW-1185">Reference proteome</keyword>
<comment type="similarity">
    <text evidence="1">Belongs to the aldehyde dehydrogenase family.</text>
</comment>
<protein>
    <submittedName>
        <fullName evidence="5">Aldehyde dehydrogenase</fullName>
    </submittedName>
</protein>
<name>A0A7K4HMM4_9EURY</name>
<feature type="domain" description="Aldehyde dehydrogenase" evidence="4">
    <location>
        <begin position="10"/>
        <end position="466"/>
    </location>
</feature>
<dbReference type="InterPro" id="IPR016162">
    <property type="entry name" value="Ald_DH_N"/>
</dbReference>
<dbReference type="EMBL" id="JABXWR010000001">
    <property type="protein sequence ID" value="NVO66190.1"/>
    <property type="molecule type" value="Genomic_DNA"/>
</dbReference>
<dbReference type="InterPro" id="IPR016163">
    <property type="entry name" value="Ald_DH_C"/>
</dbReference>
<evidence type="ECO:0000313" key="5">
    <source>
        <dbReference type="EMBL" id="NVO66190.1"/>
    </source>
</evidence>
<proteinExistence type="inferred from homology"/>
<dbReference type="AlphaFoldDB" id="A0A7K4HMM4"/>
<dbReference type="Gene3D" id="3.40.605.10">
    <property type="entry name" value="Aldehyde Dehydrogenase, Chain A, domain 1"/>
    <property type="match status" value="1"/>
</dbReference>
<dbReference type="InterPro" id="IPR016161">
    <property type="entry name" value="Ald_DH/histidinol_DH"/>
</dbReference>
<dbReference type="Pfam" id="PF00171">
    <property type="entry name" value="Aldedh"/>
    <property type="match status" value="1"/>
</dbReference>
<gene>
    <name evidence="5" type="ORF">HWN36_02420</name>
</gene>
<reference evidence="5 6" key="1">
    <citation type="submission" date="2020-06" db="EMBL/GenBank/DDBJ databases">
        <title>Methanofollis fontis sp. nov., a methanogen isolated from marine sediments near a cold seep at Four-Way Closure Ridge offshore southwestern Taiwan.</title>
        <authorList>
            <person name="Chen S.-C."/>
            <person name="Teng N.-H."/>
            <person name="Lin Y.-S."/>
            <person name="Lai M.-C."/>
            <person name="Chen H.-H."/>
            <person name="Wang C.-C."/>
        </authorList>
    </citation>
    <scope>NUCLEOTIDE SEQUENCE [LARGE SCALE GENOMIC DNA]</scope>
    <source>
        <strain evidence="5 6">DSM 2702</strain>
    </source>
</reference>
<dbReference type="PANTHER" id="PTHR11699">
    <property type="entry name" value="ALDEHYDE DEHYDROGENASE-RELATED"/>
    <property type="match status" value="1"/>
</dbReference>
<comment type="subunit">
    <text evidence="2">Homotetramer.</text>
</comment>
<dbReference type="InterPro" id="IPR016160">
    <property type="entry name" value="Ald_DH_CS_CYS"/>
</dbReference>
<dbReference type="InterPro" id="IPR015590">
    <property type="entry name" value="Aldehyde_DH_dom"/>
</dbReference>
<dbReference type="GO" id="GO:0016620">
    <property type="term" value="F:oxidoreductase activity, acting on the aldehyde or oxo group of donors, NAD or NADP as acceptor"/>
    <property type="evidence" value="ECO:0007669"/>
    <property type="project" value="InterPro"/>
</dbReference>
<dbReference type="FunFam" id="3.40.309.10:FF:000009">
    <property type="entry name" value="Aldehyde dehydrogenase A"/>
    <property type="match status" value="1"/>
</dbReference>
<accession>A0A7K4HMM4</accession>
<evidence type="ECO:0000259" key="4">
    <source>
        <dbReference type="Pfam" id="PF00171"/>
    </source>
</evidence>
<evidence type="ECO:0000313" key="6">
    <source>
        <dbReference type="Proteomes" id="UP000570823"/>
    </source>
</evidence>
<keyword evidence="3" id="KW-0560">Oxidoreductase</keyword>
<dbReference type="SUPFAM" id="SSF53720">
    <property type="entry name" value="ALDH-like"/>
    <property type="match status" value="1"/>
</dbReference>
<dbReference type="Proteomes" id="UP000570823">
    <property type="component" value="Unassembled WGS sequence"/>
</dbReference>
<dbReference type="RefSeq" id="WP_176787907.1">
    <property type="nucleotide sequence ID" value="NZ_JABXWR010000001.1"/>
</dbReference>
<sequence>MMKMLIGGAWTDASSGRTMDVVNPATWTEIGSVPLGGPEDAGAAVEAAEGALAGWSEVPALERGRVLARTAALVRGEAERLAALLVAEQGKPLREATDEVRGFAYILKYYAGLASSLHGETMATKAYGRIVIEKRPLGVCVGIVPWNMPVIIAGWKIGPALLAGNTMVLKPASTTPLTTLEIGELFVRAGLPPGVLNIVTGPGESLGEALVTHPAVRKVSFTGEAGTGRHVAEAAAPTMKHLTLELGGSDPAIVCDDADLEEAAAGVVRGRFYNCGQVCTAVKRVYVFSSVADRFRALVKEKTERIVVGDGMEAGVGMGPLSNAAGYERMQQIAEDLSGEARFLTGGAATGTKGWFFAPTVVTDLPADALPLREEVFGPILPVVEVDGIDEAIEGANSTHYGLGASIWTKSLERAERGCRDLEAGIVWVNQHLKIPPEAPFGGTKGSGIGRENGPRALDRYTEERSILIRL</sequence>
<evidence type="ECO:0000256" key="2">
    <source>
        <dbReference type="ARBA" id="ARBA00011881"/>
    </source>
</evidence>
<dbReference type="PROSITE" id="PS00070">
    <property type="entry name" value="ALDEHYDE_DEHYDR_CYS"/>
    <property type="match status" value="1"/>
</dbReference>
<dbReference type="OrthoDB" id="6342at2157"/>